<evidence type="ECO:0000313" key="3">
    <source>
        <dbReference type="Proteomes" id="UP000604730"/>
    </source>
</evidence>
<dbReference type="Pfam" id="PF01381">
    <property type="entry name" value="HTH_3"/>
    <property type="match status" value="1"/>
</dbReference>
<proteinExistence type="predicted"/>
<feature type="domain" description="HTH cro/C1-type" evidence="1">
    <location>
        <begin position="59"/>
        <end position="113"/>
    </location>
</feature>
<dbReference type="RefSeq" id="WP_208429427.1">
    <property type="nucleotide sequence ID" value="NZ_JAEPRJ010000001.1"/>
</dbReference>
<dbReference type="PROSITE" id="PS50943">
    <property type="entry name" value="HTH_CROC1"/>
    <property type="match status" value="1"/>
</dbReference>
<dbReference type="EMBL" id="JAEPRJ010000001">
    <property type="protein sequence ID" value="MBK5897975.1"/>
    <property type="molecule type" value="Genomic_DNA"/>
</dbReference>
<dbReference type="SMART" id="SM00530">
    <property type="entry name" value="HTH_XRE"/>
    <property type="match status" value="1"/>
</dbReference>
<gene>
    <name evidence="2" type="ORF">JJN12_09325</name>
</gene>
<dbReference type="Gene3D" id="1.10.260.40">
    <property type="entry name" value="lambda repressor-like DNA-binding domains"/>
    <property type="match status" value="1"/>
</dbReference>
<evidence type="ECO:0000313" key="2">
    <source>
        <dbReference type="EMBL" id="MBK5897975.1"/>
    </source>
</evidence>
<organism evidence="2 3">
    <name type="scientific">Catonella massiliensis</name>
    <dbReference type="NCBI Taxonomy" id="2799636"/>
    <lineage>
        <taxon>Bacteria</taxon>
        <taxon>Bacillati</taxon>
        <taxon>Bacillota</taxon>
        <taxon>Clostridia</taxon>
        <taxon>Lachnospirales</taxon>
        <taxon>Lachnospiraceae</taxon>
        <taxon>Catonella</taxon>
    </lineage>
</organism>
<accession>A0ABS1J1P3</accession>
<name>A0ABS1J1P3_9FIRM</name>
<evidence type="ECO:0000259" key="1">
    <source>
        <dbReference type="PROSITE" id="PS50943"/>
    </source>
</evidence>
<sequence>MKRNKECLDAIEKAKKNIDDIKARKTDAIGCDSLEFIDTFLTPDEIAESDLRVALIGELIKARTEQGISQKKLEELSGVKQPIIARMEKGTTNPQINTLLKVLAPLGKTLAIVPLKQV</sequence>
<keyword evidence="3" id="KW-1185">Reference proteome</keyword>
<reference evidence="2 3" key="1">
    <citation type="submission" date="2021-01" db="EMBL/GenBank/DDBJ databases">
        <title>Isolation and description of Catonella massiliensis sp. nov., a novel Catonella species, isolated from a stable periodontitis subject.</title>
        <authorList>
            <person name="Antezack A."/>
            <person name="Boxberger M."/>
            <person name="La Scola B."/>
            <person name="Monnet-Corti V."/>
        </authorList>
    </citation>
    <scope>NUCLEOTIDE SEQUENCE [LARGE SCALE GENOMIC DNA]</scope>
    <source>
        <strain evidence="2 3">Marseille-Q4567</strain>
    </source>
</reference>
<dbReference type="SUPFAM" id="SSF47413">
    <property type="entry name" value="lambda repressor-like DNA-binding domains"/>
    <property type="match status" value="1"/>
</dbReference>
<comment type="caution">
    <text evidence="2">The sequence shown here is derived from an EMBL/GenBank/DDBJ whole genome shotgun (WGS) entry which is preliminary data.</text>
</comment>
<dbReference type="InterPro" id="IPR001387">
    <property type="entry name" value="Cro/C1-type_HTH"/>
</dbReference>
<protein>
    <submittedName>
        <fullName evidence="2">Helix-turn-helix domain-containing protein</fullName>
    </submittedName>
</protein>
<dbReference type="Proteomes" id="UP000604730">
    <property type="component" value="Unassembled WGS sequence"/>
</dbReference>
<dbReference type="CDD" id="cd00093">
    <property type="entry name" value="HTH_XRE"/>
    <property type="match status" value="1"/>
</dbReference>
<dbReference type="InterPro" id="IPR010982">
    <property type="entry name" value="Lambda_DNA-bd_dom_sf"/>
</dbReference>